<proteinExistence type="predicted"/>
<organism evidence="1 2">
    <name type="scientific">Melastoma candidum</name>
    <dbReference type="NCBI Taxonomy" id="119954"/>
    <lineage>
        <taxon>Eukaryota</taxon>
        <taxon>Viridiplantae</taxon>
        <taxon>Streptophyta</taxon>
        <taxon>Embryophyta</taxon>
        <taxon>Tracheophyta</taxon>
        <taxon>Spermatophyta</taxon>
        <taxon>Magnoliopsida</taxon>
        <taxon>eudicotyledons</taxon>
        <taxon>Gunneridae</taxon>
        <taxon>Pentapetalae</taxon>
        <taxon>rosids</taxon>
        <taxon>malvids</taxon>
        <taxon>Myrtales</taxon>
        <taxon>Melastomataceae</taxon>
        <taxon>Melastomatoideae</taxon>
        <taxon>Melastomateae</taxon>
        <taxon>Melastoma</taxon>
    </lineage>
</organism>
<dbReference type="Proteomes" id="UP001057402">
    <property type="component" value="Chromosome 2"/>
</dbReference>
<evidence type="ECO:0000313" key="2">
    <source>
        <dbReference type="Proteomes" id="UP001057402"/>
    </source>
</evidence>
<reference evidence="2" key="1">
    <citation type="journal article" date="2023" name="Front. Plant Sci.">
        <title>Chromosomal-level genome assembly of Melastoma candidum provides insights into trichome evolution.</title>
        <authorList>
            <person name="Zhong Y."/>
            <person name="Wu W."/>
            <person name="Sun C."/>
            <person name="Zou P."/>
            <person name="Liu Y."/>
            <person name="Dai S."/>
            <person name="Zhou R."/>
        </authorList>
    </citation>
    <scope>NUCLEOTIDE SEQUENCE [LARGE SCALE GENOMIC DNA]</scope>
</reference>
<evidence type="ECO:0000313" key="1">
    <source>
        <dbReference type="EMBL" id="KAI4386316.1"/>
    </source>
</evidence>
<sequence length="322" mass="34508">MSGSSESPAMKGAIGLALVLVVLAVAVPFGVSTAPALLWSRHNDALTNGESERFVNYQVLSPDDLAKSVLSQGGWADLLCPRNKKEQSTDVALVFIGRELHSLDISSGEHGDSTLLELLKVSYETSNSSMAFPYVETTEEEIMEASLITGFKEACGLELETVSVAFLGSCALKADNYHKLSDLNSLQDHLASQKGDSNEGKADLILFCHDADTSSVPLLESEVLSELVLSVERVGRKPSVLYVSHPHKTVEYPYSEKLARFLAESTSSNASVNSTCQGVCQVKSTMLEGVFVGVVLLVILISGLGCMMGIQTPSRFEAPQDS</sequence>
<name>A0ACB9S8C5_9MYRT</name>
<keyword evidence="2" id="KW-1185">Reference proteome</keyword>
<gene>
    <name evidence="1" type="ORF">MLD38_004257</name>
</gene>
<comment type="caution">
    <text evidence="1">The sequence shown here is derived from an EMBL/GenBank/DDBJ whole genome shotgun (WGS) entry which is preliminary data.</text>
</comment>
<protein>
    <submittedName>
        <fullName evidence="1">Uncharacterized protein</fullName>
    </submittedName>
</protein>
<accession>A0ACB9S8C5</accession>
<dbReference type="EMBL" id="CM042881">
    <property type="protein sequence ID" value="KAI4386316.1"/>
    <property type="molecule type" value="Genomic_DNA"/>
</dbReference>